<dbReference type="EMBL" id="KZ679126">
    <property type="protein sequence ID" value="PTB81321.1"/>
    <property type="molecule type" value="Genomic_DNA"/>
</dbReference>
<evidence type="ECO:0000313" key="1">
    <source>
        <dbReference type="EMBL" id="PTB81321.1"/>
    </source>
</evidence>
<name>A0A2T4CIC4_TRILO</name>
<dbReference type="Proteomes" id="UP000240760">
    <property type="component" value="Unassembled WGS sequence"/>
</dbReference>
<reference evidence="1 2" key="1">
    <citation type="submission" date="2016-07" db="EMBL/GenBank/DDBJ databases">
        <title>Multiple horizontal gene transfer events from other fungi enriched the ability of initially mycotrophic Trichoderma (Ascomycota) to feed on dead plant biomass.</title>
        <authorList>
            <consortium name="DOE Joint Genome Institute"/>
            <person name="Aerts A."/>
            <person name="Atanasova L."/>
            <person name="Chenthamara K."/>
            <person name="Zhang J."/>
            <person name="Grujic M."/>
            <person name="Henrissat B."/>
            <person name="Kuo A."/>
            <person name="Salamov A."/>
            <person name="Lipzen A."/>
            <person name="Labutti K."/>
            <person name="Barry K."/>
            <person name="Miao Y."/>
            <person name="Rahimi M.J."/>
            <person name="Shen Q."/>
            <person name="Grigoriev I.V."/>
            <person name="Kubicek C.P."/>
            <person name="Druzhinina I.S."/>
        </authorList>
    </citation>
    <scope>NUCLEOTIDE SEQUENCE [LARGE SCALE GENOMIC DNA]</scope>
    <source>
        <strain evidence="1 2">ATCC 18648</strain>
    </source>
</reference>
<gene>
    <name evidence="1" type="ORF">M440DRAFT_1012908</name>
</gene>
<protein>
    <submittedName>
        <fullName evidence="1">Uncharacterized protein</fullName>
    </submittedName>
</protein>
<dbReference type="AlphaFoldDB" id="A0A2T4CIC4"/>
<sequence length="359" mass="39054">MELEFGLRPGPTSTNQSAALVLHDLKVKCRGKSLGGLFARPAHGRALDGGAWLAAGGGPGFGARKKEALDLKRTFFFFSVAGEGKKQRDDGGLAVARRGSATHMRRGCGDSDMRALQRRVDGRGTTRLNAHGRWPVSDRRYLQLATVTVTVSRSKSSDSTGLAPLTNAHLLDTGSRSRQGMAESSRIEERARTRPFFSLLSSHLHSLSHLYNFSSCLRTSPPTPDPTASSTSPACIVGSLSSRCSAIDRLSRTQGGDPRLRLAAHEKIRGRAQRPLFILSLHPCLAFTKQVQVSGDRNVGWPAHAVKRRSARRHCIVVAQRLSPGCCLSSRPFAIARSTSLGRLSAVRCFNFWMQYPPT</sequence>
<keyword evidence="2" id="KW-1185">Reference proteome</keyword>
<evidence type="ECO:0000313" key="2">
    <source>
        <dbReference type="Proteomes" id="UP000240760"/>
    </source>
</evidence>
<organism evidence="1 2">
    <name type="scientific">Trichoderma longibrachiatum ATCC 18648</name>
    <dbReference type="NCBI Taxonomy" id="983965"/>
    <lineage>
        <taxon>Eukaryota</taxon>
        <taxon>Fungi</taxon>
        <taxon>Dikarya</taxon>
        <taxon>Ascomycota</taxon>
        <taxon>Pezizomycotina</taxon>
        <taxon>Sordariomycetes</taxon>
        <taxon>Hypocreomycetidae</taxon>
        <taxon>Hypocreales</taxon>
        <taxon>Hypocreaceae</taxon>
        <taxon>Trichoderma</taxon>
    </lineage>
</organism>
<accession>A0A2T4CIC4</accession>
<proteinExistence type="predicted"/>